<feature type="transmembrane region" description="Helical" evidence="2">
    <location>
        <begin position="385"/>
        <end position="403"/>
    </location>
</feature>
<dbReference type="Gene3D" id="3.40.50.300">
    <property type="entry name" value="P-loop containing nucleotide triphosphate hydrolases"/>
    <property type="match status" value="1"/>
</dbReference>
<evidence type="ECO:0000256" key="2">
    <source>
        <dbReference type="SAM" id="Phobius"/>
    </source>
</evidence>
<accession>A0A6I9RP65</accession>
<dbReference type="PANTHER" id="PTHR14241:SF32">
    <property type="entry name" value="VWFA DOMAIN-CONTAINING PROTEIN-RELATED"/>
    <property type="match status" value="1"/>
</dbReference>
<gene>
    <name evidence="4" type="primary">LOC105048535</name>
</gene>
<sequence>MGGGRRGSDHLPPGTSPLNPLTLSSAESADEADASSSFSDLSPSVSYSEANPGDHSSLATDLEPADDESQQRRYKTYLEVLESYVTPPRMPPHALQAAKNIIARHRPGDWIEEVGGTKASDYDIPETTTLLLVGPRGSGKSTLVNRITRVFQDDPFAPDRGQVSHNVSVTEGSCFLQEYMIPRNSKSLCVYDTRSLSTLSSDNFKLLQHWMMQGVSHRQMVIRDSDDVVTRKRIKGTAQQGQFCPCQKRMVNFVIFVVDGISVLKSMDDKDTQYNDMLAETFNYPFLSFHDNKPVVVVTHGDELSVSDRAHIRTYLGELLGIPPLTQIFDIPGRNEYDTELAIVDMLRYSIEHSDRNLPFKHNFLLEGQRILLRMTNKLQGFGEILELVMIFFWIQVLMLWGIKYLMKW</sequence>
<protein>
    <submittedName>
        <fullName evidence="4">Uncharacterized protein LOC105048535 isoform X1</fullName>
    </submittedName>
</protein>
<dbReference type="SUPFAM" id="SSF52540">
    <property type="entry name" value="P-loop containing nucleoside triphosphate hydrolases"/>
    <property type="match status" value="1"/>
</dbReference>
<dbReference type="AlphaFoldDB" id="A0A6I9RP65"/>
<dbReference type="InterPro" id="IPR027417">
    <property type="entry name" value="P-loop_NTPase"/>
</dbReference>
<dbReference type="FunCoup" id="A0A6I9RP65">
    <property type="interactions" value="758"/>
</dbReference>
<reference evidence="4" key="1">
    <citation type="submission" date="2025-08" db="UniProtKB">
        <authorList>
            <consortium name="RefSeq"/>
        </authorList>
    </citation>
    <scope>IDENTIFICATION</scope>
</reference>
<keyword evidence="2" id="KW-1133">Transmembrane helix</keyword>
<keyword evidence="2" id="KW-0812">Transmembrane</keyword>
<evidence type="ECO:0000256" key="1">
    <source>
        <dbReference type="SAM" id="MobiDB-lite"/>
    </source>
</evidence>
<evidence type="ECO:0000313" key="3">
    <source>
        <dbReference type="Proteomes" id="UP000504607"/>
    </source>
</evidence>
<dbReference type="KEGG" id="egu:105048535"/>
<keyword evidence="2" id="KW-0472">Membrane</keyword>
<evidence type="ECO:0000313" key="4">
    <source>
        <dbReference type="RefSeq" id="XP_010926161.1"/>
    </source>
</evidence>
<dbReference type="OrthoDB" id="25620at2759"/>
<feature type="region of interest" description="Disordered" evidence="1">
    <location>
        <begin position="1"/>
        <end position="71"/>
    </location>
</feature>
<proteinExistence type="predicted"/>
<dbReference type="InParanoid" id="A0A6I9RP65"/>
<dbReference type="GeneID" id="105048535"/>
<feature type="compositionally biased region" description="Low complexity" evidence="1">
    <location>
        <begin position="34"/>
        <end position="48"/>
    </location>
</feature>
<organism evidence="3 4">
    <name type="scientific">Elaeis guineensis var. tenera</name>
    <name type="common">Oil palm</name>
    <dbReference type="NCBI Taxonomy" id="51953"/>
    <lineage>
        <taxon>Eukaryota</taxon>
        <taxon>Viridiplantae</taxon>
        <taxon>Streptophyta</taxon>
        <taxon>Embryophyta</taxon>
        <taxon>Tracheophyta</taxon>
        <taxon>Spermatophyta</taxon>
        <taxon>Magnoliopsida</taxon>
        <taxon>Liliopsida</taxon>
        <taxon>Arecaceae</taxon>
        <taxon>Arecoideae</taxon>
        <taxon>Cocoseae</taxon>
        <taxon>Elaeidinae</taxon>
        <taxon>Elaeis</taxon>
    </lineage>
</organism>
<dbReference type="Proteomes" id="UP000504607">
    <property type="component" value="Chromosome 7"/>
</dbReference>
<keyword evidence="3" id="KW-1185">Reference proteome</keyword>
<dbReference type="RefSeq" id="XP_010926161.1">
    <property type="nucleotide sequence ID" value="XM_010927859.3"/>
</dbReference>
<dbReference type="PANTHER" id="PTHR14241">
    <property type="entry name" value="INTERFERON-INDUCED PROTEIN 44"/>
    <property type="match status" value="1"/>
</dbReference>
<name>A0A6I9RP65_ELAGV</name>